<evidence type="ECO:0000313" key="2">
    <source>
        <dbReference type="EMBL" id="MFD2098766.1"/>
    </source>
</evidence>
<comment type="caution">
    <text evidence="2">The sequence shown here is derived from an EMBL/GenBank/DDBJ whole genome shotgun (WGS) entry which is preliminary data.</text>
</comment>
<dbReference type="SUPFAM" id="SSF56935">
    <property type="entry name" value="Porins"/>
    <property type="match status" value="1"/>
</dbReference>
<evidence type="ECO:0000313" key="3">
    <source>
        <dbReference type="Proteomes" id="UP001597342"/>
    </source>
</evidence>
<evidence type="ECO:0000256" key="1">
    <source>
        <dbReference type="SAM" id="SignalP"/>
    </source>
</evidence>
<dbReference type="RefSeq" id="WP_379829535.1">
    <property type="nucleotide sequence ID" value="NZ_JBHUHU010000001.1"/>
</dbReference>
<dbReference type="EMBL" id="JBHUHU010000001">
    <property type="protein sequence ID" value="MFD2098766.1"/>
    <property type="molecule type" value="Genomic_DNA"/>
</dbReference>
<protein>
    <submittedName>
        <fullName evidence="2">Carboxypeptidase-like regulatory domain-containing protein</fullName>
    </submittedName>
</protein>
<feature type="signal peptide" evidence="1">
    <location>
        <begin position="1"/>
        <end position="19"/>
    </location>
</feature>
<dbReference type="Pfam" id="PF13715">
    <property type="entry name" value="CarbopepD_reg_2"/>
    <property type="match status" value="1"/>
</dbReference>
<keyword evidence="3" id="KW-1185">Reference proteome</keyword>
<dbReference type="SUPFAM" id="SSF49464">
    <property type="entry name" value="Carboxypeptidase regulatory domain-like"/>
    <property type="match status" value="1"/>
</dbReference>
<gene>
    <name evidence="2" type="ORF">ACFSJE_03200</name>
</gene>
<reference evidence="3" key="1">
    <citation type="journal article" date="2019" name="Int. J. Syst. Evol. Microbiol.">
        <title>The Global Catalogue of Microorganisms (GCM) 10K type strain sequencing project: providing services to taxonomists for standard genome sequencing and annotation.</title>
        <authorList>
            <consortium name="The Broad Institute Genomics Platform"/>
            <consortium name="The Broad Institute Genome Sequencing Center for Infectious Disease"/>
            <person name="Wu L."/>
            <person name="Ma J."/>
        </authorList>
    </citation>
    <scope>NUCLEOTIDE SEQUENCE [LARGE SCALE GENOMIC DNA]</scope>
    <source>
        <strain evidence="3">JCM 3389</strain>
    </source>
</reference>
<dbReference type="Proteomes" id="UP001597342">
    <property type="component" value="Unassembled WGS sequence"/>
</dbReference>
<organism evidence="2 3">
    <name type="scientific">Flagellimonas iocasae</name>
    <dbReference type="NCBI Taxonomy" id="2055905"/>
    <lineage>
        <taxon>Bacteria</taxon>
        <taxon>Pseudomonadati</taxon>
        <taxon>Bacteroidota</taxon>
        <taxon>Flavobacteriia</taxon>
        <taxon>Flavobacteriales</taxon>
        <taxon>Flavobacteriaceae</taxon>
        <taxon>Flagellimonas</taxon>
    </lineage>
</organism>
<accession>A0ABW4XTA1</accession>
<dbReference type="InterPro" id="IPR008969">
    <property type="entry name" value="CarboxyPept-like_regulatory"/>
</dbReference>
<feature type="chain" id="PRO_5045104377" evidence="1">
    <location>
        <begin position="20"/>
        <end position="583"/>
    </location>
</feature>
<dbReference type="InterPro" id="IPR011990">
    <property type="entry name" value="TPR-like_helical_dom_sf"/>
</dbReference>
<dbReference type="SUPFAM" id="SSF48452">
    <property type="entry name" value="TPR-like"/>
    <property type="match status" value="1"/>
</dbReference>
<dbReference type="InterPro" id="IPR037066">
    <property type="entry name" value="Plug_dom_sf"/>
</dbReference>
<sequence length="583" mass="65990">MIRKIALSVFLVFSVLAFSQTQIKKIHGIVTDGVEPLSQVSIIVKGTDRGTFSKLNGSYEIYANEGETLVYSYVGKQSMEIIVEDVTEVLNITLYDNIQKLDEVVVTESKNKRKSQKDLFLEYNSNKNLIKTRFGILDKDRVGYSLKVFDGDKFNLAAVDFISVLQSKVPGMIVIREHTYATPVVYLSSMKRLLGQQPIYEVDGNIYIEAPLFIQLNDIKRIAVMGSLAGASKYGTGAAGGVIVINTKTANYSPSEPGTDKPYDLARRRDNYFEEGSTVPISKIPTPQYVAELSSKKNISEALTAYKALQVKYGSSPYFYLDAFSIFSTKFKDTQIAQQIGDEIEQKFKMDPMILKAFAYILEEQEQQQWANEIYKQVFILRPHYGQSYLDLAQSYEDIGAIESSAFLYARYNHLVEDSLISASDTFSEIINRDFGNLLATHGAITGNTAIVKTEDNDFDGMRLLFEWNNSEAEFELQLVGPENQYQRWEHTQLVESERIMEEKIHGFATQEYLIYRPITGHWSVNATYFGNKSLTPTYLKATVFYNYGTKSQTKEVKVFKLTAKNVNQSLFQIKNGSSIATF</sequence>
<name>A0ABW4XTA1_9FLAO</name>
<dbReference type="Gene3D" id="2.170.130.10">
    <property type="entry name" value="TonB-dependent receptor, plug domain"/>
    <property type="match status" value="1"/>
</dbReference>
<proteinExistence type="predicted"/>
<keyword evidence="1" id="KW-0732">Signal</keyword>